<feature type="compositionally biased region" description="Low complexity" evidence="1">
    <location>
        <begin position="388"/>
        <end position="415"/>
    </location>
</feature>
<feature type="transmembrane region" description="Helical" evidence="2">
    <location>
        <begin position="50"/>
        <end position="69"/>
    </location>
</feature>
<feature type="compositionally biased region" description="Polar residues" evidence="1">
    <location>
        <begin position="369"/>
        <end position="387"/>
    </location>
</feature>
<evidence type="ECO:0000256" key="2">
    <source>
        <dbReference type="SAM" id="Phobius"/>
    </source>
</evidence>
<dbReference type="PANTHER" id="PTHR36424">
    <property type="entry name" value="PHEROMONE-REGULATED MEMBRANE PROTEIN 6"/>
    <property type="match status" value="1"/>
</dbReference>
<dbReference type="PANTHER" id="PTHR36424:SF1">
    <property type="entry name" value="LOW AFFINITY K(+) TRANSPORTER 1-RELATED"/>
    <property type="match status" value="1"/>
</dbReference>
<feature type="transmembrane region" description="Helical" evidence="2">
    <location>
        <begin position="214"/>
        <end position="237"/>
    </location>
</feature>
<dbReference type="InterPro" id="IPR031606">
    <property type="entry name" value="Kch1/2"/>
</dbReference>
<feature type="region of interest" description="Disordered" evidence="1">
    <location>
        <begin position="367"/>
        <end position="415"/>
    </location>
</feature>
<evidence type="ECO:0000313" key="3">
    <source>
        <dbReference type="EMBL" id="ORE10280.1"/>
    </source>
</evidence>
<gene>
    <name evidence="3" type="ORF">BCV72DRAFT_269074</name>
</gene>
<name>A0A1X0RE27_RHIZD</name>
<dbReference type="OrthoDB" id="2128042at2759"/>
<keyword evidence="2" id="KW-1133">Transmembrane helix</keyword>
<feature type="compositionally biased region" description="Basic and acidic residues" evidence="1">
    <location>
        <begin position="270"/>
        <end position="290"/>
    </location>
</feature>
<reference evidence="3" key="1">
    <citation type="journal article" date="2016" name="Proc. Natl. Acad. Sci. U.S.A.">
        <title>Lipid metabolic changes in an early divergent fungus govern the establishment of a mutualistic symbiosis with endobacteria.</title>
        <authorList>
            <person name="Lastovetsky O.A."/>
            <person name="Gaspar M.L."/>
            <person name="Mondo S.J."/>
            <person name="LaButti K.M."/>
            <person name="Sandor L."/>
            <person name="Grigoriev I.V."/>
            <person name="Henry S.A."/>
            <person name="Pawlowska T.E."/>
        </authorList>
    </citation>
    <scope>NUCLEOTIDE SEQUENCE [LARGE SCALE GENOMIC DNA]</scope>
    <source>
        <strain evidence="3">ATCC 52814</strain>
    </source>
</reference>
<keyword evidence="2" id="KW-0812">Transmembrane</keyword>
<dbReference type="AlphaFoldDB" id="A0A1X0RE27"/>
<accession>A0A1X0RE27</accession>
<evidence type="ECO:0000256" key="1">
    <source>
        <dbReference type="SAM" id="MobiDB-lite"/>
    </source>
</evidence>
<sequence>MCCSGNGPKWKREVVKDHKFDYIDIDEFYDPSCCGYLSYISMFIIILKGFLVYVADLWTAVSLIVIGNTSVNDGAAIPPEVSRWIFLGAITISFILLFWDIRKARVIIESRDISYAFTSVIANRWYSAKDYRYFCLFQKINNSRKRIDSIAFFVFFTLKGWKRLLLAEAPRQVINIVSLYTMIPNWIQIRHGLKIEKDALGTTIMQKMMTGTMAFSVIVFAISFVLVCIAAIIYIPLLCHIQGNLKEYCCHKVDKRIAELLKKQARKRVEKNMKHGQKDNHQQHNRKKKEDIEMQSLAQPTLPQVNMDNLNSGYPHAAYYYPSPQQPHVRPVYHHQASNDHNLMMQPPYVRRNSLSSVNSDQAGLISHAQGQPTSSPFYQGHNGSNMSIHQHYHQPQPHYHSQQQQPYIYSQNRY</sequence>
<dbReference type="EMBL" id="KV921867">
    <property type="protein sequence ID" value="ORE10280.1"/>
    <property type="molecule type" value="Genomic_DNA"/>
</dbReference>
<feature type="transmembrane region" description="Helical" evidence="2">
    <location>
        <begin position="81"/>
        <end position="101"/>
    </location>
</feature>
<dbReference type="Pfam" id="PF16944">
    <property type="entry name" value="KCH"/>
    <property type="match status" value="1"/>
</dbReference>
<dbReference type="GO" id="GO:0015079">
    <property type="term" value="F:potassium ion transmembrane transporter activity"/>
    <property type="evidence" value="ECO:0007669"/>
    <property type="project" value="InterPro"/>
</dbReference>
<protein>
    <recommendedName>
        <fullName evidence="4">Vacuole protein</fullName>
    </recommendedName>
</protein>
<dbReference type="Proteomes" id="UP000242414">
    <property type="component" value="Unassembled WGS sequence"/>
</dbReference>
<keyword evidence="2" id="KW-0472">Membrane</keyword>
<evidence type="ECO:0008006" key="4">
    <source>
        <dbReference type="Google" id="ProtNLM"/>
    </source>
</evidence>
<dbReference type="VEuPathDB" id="FungiDB:BCV72DRAFT_269074"/>
<organism evidence="3">
    <name type="scientific">Rhizopus microsporus var. microsporus</name>
    <dbReference type="NCBI Taxonomy" id="86635"/>
    <lineage>
        <taxon>Eukaryota</taxon>
        <taxon>Fungi</taxon>
        <taxon>Fungi incertae sedis</taxon>
        <taxon>Mucoromycota</taxon>
        <taxon>Mucoromycotina</taxon>
        <taxon>Mucoromycetes</taxon>
        <taxon>Mucorales</taxon>
        <taxon>Mucorineae</taxon>
        <taxon>Rhizopodaceae</taxon>
        <taxon>Rhizopus</taxon>
    </lineage>
</organism>
<feature type="region of interest" description="Disordered" evidence="1">
    <location>
        <begin position="268"/>
        <end position="290"/>
    </location>
</feature>
<dbReference type="GO" id="GO:0005886">
    <property type="term" value="C:plasma membrane"/>
    <property type="evidence" value="ECO:0007669"/>
    <property type="project" value="InterPro"/>
</dbReference>
<proteinExistence type="predicted"/>